<evidence type="ECO:0000256" key="9">
    <source>
        <dbReference type="PIRNR" id="PIRNR001065"/>
    </source>
</evidence>
<organism evidence="10 11">
    <name type="scientific">Solea senegalensis</name>
    <name type="common">Senegalese sole</name>
    <dbReference type="NCBI Taxonomy" id="28829"/>
    <lineage>
        <taxon>Eukaryota</taxon>
        <taxon>Metazoa</taxon>
        <taxon>Chordata</taxon>
        <taxon>Craniata</taxon>
        <taxon>Vertebrata</taxon>
        <taxon>Euteleostomi</taxon>
        <taxon>Actinopterygii</taxon>
        <taxon>Neopterygii</taxon>
        <taxon>Teleostei</taxon>
        <taxon>Neoteleostei</taxon>
        <taxon>Acanthomorphata</taxon>
        <taxon>Carangaria</taxon>
        <taxon>Pleuronectiformes</taxon>
        <taxon>Pleuronectoidei</taxon>
        <taxon>Soleidae</taxon>
        <taxon>Solea</taxon>
    </lineage>
</organism>
<dbReference type="FunFam" id="1.10.530.10:FF:000026">
    <property type="entry name" value="Lysozyme g"/>
    <property type="match status" value="1"/>
</dbReference>
<dbReference type="GO" id="GO:0031640">
    <property type="term" value="P:killing of cells of another organism"/>
    <property type="evidence" value="ECO:0007669"/>
    <property type="project" value="UniProtKB-KW"/>
</dbReference>
<dbReference type="Proteomes" id="UP000693946">
    <property type="component" value="Linkage Group LG6"/>
</dbReference>
<accession>A0AAV6Q9J2</accession>
<protein>
    <recommendedName>
        <fullName evidence="4 9">Lysozyme g</fullName>
        <ecNumber evidence="3 9">3.2.1.17</ecNumber>
    </recommendedName>
</protein>
<evidence type="ECO:0000313" key="11">
    <source>
        <dbReference type="Proteomes" id="UP000693946"/>
    </source>
</evidence>
<dbReference type="PIRSF" id="PIRSF001065">
    <property type="entry name" value="Lysozyme_g"/>
    <property type="match status" value="1"/>
</dbReference>
<keyword evidence="5" id="KW-0929">Antimicrobial</keyword>
<dbReference type="GO" id="GO:0003796">
    <property type="term" value="F:lysozyme activity"/>
    <property type="evidence" value="ECO:0007669"/>
    <property type="project" value="UniProtKB-EC"/>
</dbReference>
<evidence type="ECO:0000256" key="3">
    <source>
        <dbReference type="ARBA" id="ARBA00012732"/>
    </source>
</evidence>
<evidence type="ECO:0000256" key="4">
    <source>
        <dbReference type="ARBA" id="ARBA00016485"/>
    </source>
</evidence>
<keyword evidence="8 9" id="KW-0326">Glycosidase</keyword>
<sequence>MGSTFSSPYSTYGDIAKVSANGASKETAKQDKLGYHGVSASQTMAETDRERMEKYRTIIYRVAKDKDIHPALIAGIISRESRAGHTLIDGGGDWDSKRGAYNGFGLMQVDVNPNGGNHTAIGEWDSEVHLRQATNILIGHIQTIRNKFPGWCTEQKLKGGIAAYNMGPRNVHSYDRVDENTTGGDYSNDVVARAQWYIDNGFN</sequence>
<name>A0AAV6Q9J2_SOLSE</name>
<dbReference type="PANTHER" id="PTHR31698:SF8">
    <property type="entry name" value="LYSOZYME G-RELATED"/>
    <property type="match status" value="1"/>
</dbReference>
<evidence type="ECO:0000256" key="7">
    <source>
        <dbReference type="ARBA" id="ARBA00022801"/>
    </source>
</evidence>
<dbReference type="EMBL" id="JAGKHQ010000018">
    <property type="protein sequence ID" value="KAG7486174.1"/>
    <property type="molecule type" value="Genomic_DNA"/>
</dbReference>
<keyword evidence="11" id="KW-1185">Reference proteome</keyword>
<evidence type="ECO:0000256" key="2">
    <source>
        <dbReference type="ARBA" id="ARBA00008902"/>
    </source>
</evidence>
<comment type="caution">
    <text evidence="10">The sequence shown here is derived from an EMBL/GenBank/DDBJ whole genome shotgun (WGS) entry which is preliminary data.</text>
</comment>
<gene>
    <name evidence="10" type="ORF">JOB18_026463</name>
</gene>
<keyword evidence="7 9" id="KW-0378">Hydrolase</keyword>
<evidence type="ECO:0000256" key="6">
    <source>
        <dbReference type="ARBA" id="ARBA00022638"/>
    </source>
</evidence>
<dbReference type="GO" id="GO:0005576">
    <property type="term" value="C:extracellular region"/>
    <property type="evidence" value="ECO:0007669"/>
    <property type="project" value="TreeGrafter"/>
</dbReference>
<dbReference type="EC" id="3.2.1.17" evidence="3 9"/>
<reference evidence="10 11" key="1">
    <citation type="journal article" date="2021" name="Sci. Rep.">
        <title>Chromosome anchoring in Senegalese sole (Solea senegalensis) reveals sex-associated markers and genome rearrangements in flatfish.</title>
        <authorList>
            <person name="Guerrero-Cozar I."/>
            <person name="Gomez-Garrido J."/>
            <person name="Berbel C."/>
            <person name="Martinez-Blanch J.F."/>
            <person name="Alioto T."/>
            <person name="Claros M.G."/>
            <person name="Gagnaire P.A."/>
            <person name="Manchado M."/>
        </authorList>
    </citation>
    <scope>NUCLEOTIDE SEQUENCE [LARGE SCALE GENOMIC DNA]</scope>
    <source>
        <strain evidence="10">Sse05_10M</strain>
    </source>
</reference>
<evidence type="ECO:0000256" key="8">
    <source>
        <dbReference type="ARBA" id="ARBA00023295"/>
    </source>
</evidence>
<dbReference type="PANTHER" id="PTHR31698">
    <property type="entry name" value="LYSOZYME G FAMILY MEMBER"/>
    <property type="match status" value="1"/>
</dbReference>
<dbReference type="CDD" id="cd01021">
    <property type="entry name" value="GEWL"/>
    <property type="match status" value="1"/>
</dbReference>
<dbReference type="InterPro" id="IPR002152">
    <property type="entry name" value="Glyco_hydro_23"/>
</dbReference>
<comment type="similarity">
    <text evidence="2 9">Belongs to the glycosyl hydrolase 23 family.</text>
</comment>
<dbReference type="GO" id="GO:0050830">
    <property type="term" value="P:defense response to Gram-positive bacterium"/>
    <property type="evidence" value="ECO:0007669"/>
    <property type="project" value="TreeGrafter"/>
</dbReference>
<evidence type="ECO:0000313" key="10">
    <source>
        <dbReference type="EMBL" id="KAG7486174.1"/>
    </source>
</evidence>
<evidence type="ECO:0000256" key="5">
    <source>
        <dbReference type="ARBA" id="ARBA00022529"/>
    </source>
</evidence>
<evidence type="ECO:0000256" key="1">
    <source>
        <dbReference type="ARBA" id="ARBA00000632"/>
    </source>
</evidence>
<dbReference type="AlphaFoldDB" id="A0AAV6Q9J2"/>
<comment type="catalytic activity">
    <reaction evidence="1 9">
        <text>Hydrolysis of (1-&gt;4)-beta-linkages between N-acetylmuramic acid and N-acetyl-D-glucosamine residues in a peptidoglycan and between N-acetyl-D-glucosamine residues in chitodextrins.</text>
        <dbReference type="EC" id="3.2.1.17"/>
    </reaction>
</comment>
<keyword evidence="6" id="KW-0081">Bacteriolytic enzyme</keyword>
<proteinExistence type="inferred from homology"/>